<dbReference type="NCBIfam" id="TIGR03623">
    <property type="entry name" value="probable DNA repair protein"/>
    <property type="match status" value="1"/>
</dbReference>
<organism evidence="2 3">
    <name type="scientific">Methylobacillus methanolivorans</name>
    <dbReference type="NCBI Taxonomy" id="1848927"/>
    <lineage>
        <taxon>Bacteria</taxon>
        <taxon>Pseudomonadati</taxon>
        <taxon>Pseudomonadota</taxon>
        <taxon>Betaproteobacteria</taxon>
        <taxon>Nitrosomonadales</taxon>
        <taxon>Methylophilaceae</taxon>
        <taxon>Methylobacillus</taxon>
    </lineage>
</organism>
<dbReference type="InterPro" id="IPR019925">
    <property type="entry name" value="DNA_repair_protein_predicted"/>
</dbReference>
<dbReference type="SUPFAM" id="SSF52540">
    <property type="entry name" value="P-loop containing nucleoside triphosphate hydrolases"/>
    <property type="match status" value="1"/>
</dbReference>
<dbReference type="EMBL" id="JBIWXY010000001">
    <property type="protein sequence ID" value="MFJ5445498.1"/>
    <property type="molecule type" value="Genomic_DNA"/>
</dbReference>
<evidence type="ECO:0000259" key="1">
    <source>
        <dbReference type="Pfam" id="PF12705"/>
    </source>
</evidence>
<comment type="caution">
    <text evidence="2">The sequence shown here is derived from an EMBL/GenBank/DDBJ whole genome shotgun (WGS) entry which is preliminary data.</text>
</comment>
<dbReference type="InterPro" id="IPR011335">
    <property type="entry name" value="Restrct_endonuc-II-like"/>
</dbReference>
<dbReference type="InterPro" id="IPR027417">
    <property type="entry name" value="P-loop_NTPase"/>
</dbReference>
<protein>
    <submittedName>
        <fullName evidence="2">PD-(D/E)XK nuclease family protein</fullName>
    </submittedName>
</protein>
<proteinExistence type="predicted"/>
<sequence>MNNHLILCATARLARALQLDHARAQSAQGLKQWPLLNIMTVSQWLEGLFDHAMLAGKLDVQQVPQGVLSNVQERLLWEAVIEDVLASDVASALFDIKGLARMAQEANQLLLEWRLPLPDASYSEETRQFIAWHREFLSRCRQGGWMEAARYVDWQVEMLAQGIGDLPESISFAGFDRITPQMAQLRAVLQQRNVNVQRHDTTLADTGHAQRVLLADQEAECRAAVAWAQQQLADHPGARIGIVVPELAKLRGALARLLDDALHPAWVRPAMVEAPRQYDFSLGQPLQREPVVQTALTLLRFFSQHRRQDKVEQQDFSQLLQQPYWSYAVTEADARAQLDARMRERLPLSINMSRLQRFIRREAGSEQAPLSLAGLQAHIAAALAILQAQPAQQLPSAWVDVMQRALDALDWPGKQRSLSSFEFQAIQAFGKVLQALAALEVLQQPMSFSQALARLRELVQEQIYQPEAEGEVRLQVMGMLESVSQPLDGLWVMGMNDHSWPPLPRPNPLLPAGMQRDHGVPNADSAVQSAFAQVVHQRLLHSAHQLVFSSAAKDGERELRISPMLQDISLFDAAPAASQSLAQSLALQDAKPLQWLDDHQAPAVAEGEHISGGTGLLKAQAICPAWAYYQYRLHARALRTPVNGLDAAERGTLVHLVLEHFWQGRGLQDLLEMDEVQLEQALAEAVQVSLTEYIASCDETLSDAFSELETMRLTRLLKGWLALEKTRDQPFTVLASEQQQKIMIEGVEITLIIDRIDQLADGRRIVIDYKTGRKPDTKNWAQSRITEPQLPVYAAFVLATQDPADESAEVAAIAFAMVKLEEHAFAGLASDGVLPAMPVLDDKKTRDVFPEGDFPDWHSVLEHWHTSITNVVNELKRGEAAVVLQDEKELAYCEVLPLLRLPERQLQFERLQQGEAS</sequence>
<reference evidence="2 3" key="1">
    <citation type="submission" date="2024-11" db="EMBL/GenBank/DDBJ databases">
        <authorList>
            <person name="Kaparullina E.N."/>
            <person name="Delegan Y.A."/>
            <person name="Doronina N.V."/>
        </authorList>
    </citation>
    <scope>NUCLEOTIDE SEQUENCE [LARGE SCALE GENOMIC DNA]</scope>
    <source>
        <strain evidence="2 3">7sh_L</strain>
    </source>
</reference>
<dbReference type="InterPro" id="IPR038726">
    <property type="entry name" value="PDDEXK_AddAB-type"/>
</dbReference>
<evidence type="ECO:0000313" key="2">
    <source>
        <dbReference type="EMBL" id="MFJ5445498.1"/>
    </source>
</evidence>
<dbReference type="RefSeq" id="WP_400879882.1">
    <property type="nucleotide sequence ID" value="NZ_JBIWXY010000001.1"/>
</dbReference>
<gene>
    <name evidence="2" type="ORF">ACIKP9_04585</name>
</gene>
<feature type="domain" description="PD-(D/E)XK endonuclease-like" evidence="1">
    <location>
        <begin position="621"/>
        <end position="883"/>
    </location>
</feature>
<evidence type="ECO:0000313" key="3">
    <source>
        <dbReference type="Proteomes" id="UP001617669"/>
    </source>
</evidence>
<name>A0ABW8GJF0_9PROT</name>
<dbReference type="SUPFAM" id="SSF52980">
    <property type="entry name" value="Restriction endonuclease-like"/>
    <property type="match status" value="1"/>
</dbReference>
<dbReference type="Proteomes" id="UP001617669">
    <property type="component" value="Unassembled WGS sequence"/>
</dbReference>
<accession>A0ABW8GJF0</accession>
<dbReference type="InterPro" id="IPR011604">
    <property type="entry name" value="PDDEXK-like_dom_sf"/>
</dbReference>
<dbReference type="Pfam" id="PF12705">
    <property type="entry name" value="PDDEXK_1"/>
    <property type="match status" value="1"/>
</dbReference>
<dbReference type="Gene3D" id="3.90.320.10">
    <property type="match status" value="1"/>
</dbReference>
<keyword evidence="3" id="KW-1185">Reference proteome</keyword>